<keyword evidence="1" id="KW-0472">Membrane</keyword>
<evidence type="ECO:0000313" key="2">
    <source>
        <dbReference type="EMBL" id="WNC72213.1"/>
    </source>
</evidence>
<protein>
    <submittedName>
        <fullName evidence="2">Uncharacterized protein</fullName>
    </submittedName>
</protein>
<dbReference type="Proteomes" id="UP001258994">
    <property type="component" value="Chromosome"/>
</dbReference>
<feature type="transmembrane region" description="Helical" evidence="1">
    <location>
        <begin position="134"/>
        <end position="151"/>
    </location>
</feature>
<feature type="transmembrane region" description="Helical" evidence="1">
    <location>
        <begin position="107"/>
        <end position="128"/>
    </location>
</feature>
<sequence>MDAYKLFILLVILFIFFNAFCHLKGLAKKGKWQGYSAKGQFYTGVAFSLFLMSFYIEDFTGNNFLSLVFVLSYVFVLFYALKIEKAASLIHLKTLSINDNGNFKSDIVFSFYVAFTIAMCEAFQSYFYGGLYNWFYPIGALSLVLLIRVASRNTSS</sequence>
<reference evidence="3" key="1">
    <citation type="submission" date="2023-09" db="EMBL/GenBank/DDBJ databases">
        <authorList>
            <person name="Li S."/>
            <person name="Li X."/>
            <person name="Zhang C."/>
            <person name="Zhao Z."/>
        </authorList>
    </citation>
    <scope>NUCLEOTIDE SEQUENCE [LARGE SCALE GENOMIC DNA]</scope>
    <source>
        <strain evidence="3">SQ149</strain>
    </source>
</reference>
<dbReference type="RefSeq" id="WP_348391332.1">
    <property type="nucleotide sequence ID" value="NZ_CP134145.1"/>
</dbReference>
<evidence type="ECO:0000313" key="3">
    <source>
        <dbReference type="Proteomes" id="UP001258994"/>
    </source>
</evidence>
<gene>
    <name evidence="2" type="ORF">RGQ13_19135</name>
</gene>
<evidence type="ECO:0000256" key="1">
    <source>
        <dbReference type="SAM" id="Phobius"/>
    </source>
</evidence>
<keyword evidence="1" id="KW-0812">Transmembrane</keyword>
<accession>A0ABY9TU52</accession>
<feature type="transmembrane region" description="Helical" evidence="1">
    <location>
        <begin position="62"/>
        <end position="81"/>
    </location>
</feature>
<proteinExistence type="predicted"/>
<keyword evidence="1" id="KW-1133">Transmembrane helix</keyword>
<feature type="transmembrane region" description="Helical" evidence="1">
    <location>
        <begin position="6"/>
        <end position="27"/>
    </location>
</feature>
<keyword evidence="3" id="KW-1185">Reference proteome</keyword>
<dbReference type="EMBL" id="CP134145">
    <property type="protein sequence ID" value="WNC72213.1"/>
    <property type="molecule type" value="Genomic_DNA"/>
</dbReference>
<name>A0ABY9TU52_9GAMM</name>
<organism evidence="2 3">
    <name type="scientific">Thalassotalea psychrophila</name>
    <dbReference type="NCBI Taxonomy" id="3065647"/>
    <lineage>
        <taxon>Bacteria</taxon>
        <taxon>Pseudomonadati</taxon>
        <taxon>Pseudomonadota</taxon>
        <taxon>Gammaproteobacteria</taxon>
        <taxon>Alteromonadales</taxon>
        <taxon>Colwelliaceae</taxon>
        <taxon>Thalassotalea</taxon>
    </lineage>
</organism>